<evidence type="ECO:0000256" key="1">
    <source>
        <dbReference type="ARBA" id="ARBA00022723"/>
    </source>
</evidence>
<dbReference type="AlphaFoldDB" id="A0A4Y2FW25"/>
<dbReference type="NCBIfam" id="NF040941">
    <property type="entry name" value="GGGWT_bact"/>
    <property type="match status" value="1"/>
</dbReference>
<name>A0A4Y2FW25_ARAVE</name>
<accession>A0A4Y2FW25</accession>
<dbReference type="InterPro" id="IPR014716">
    <property type="entry name" value="Fibrinogen_a/b/g_C_1"/>
</dbReference>
<dbReference type="PANTHER" id="PTHR16146:SF46">
    <property type="entry name" value="INTELECTIN-1A-RELATED"/>
    <property type="match status" value="1"/>
</dbReference>
<dbReference type="InterPro" id="IPR002181">
    <property type="entry name" value="Fibrinogen_a/b/g_C_dom"/>
</dbReference>
<dbReference type="InterPro" id="IPR036056">
    <property type="entry name" value="Fibrinogen-like_C"/>
</dbReference>
<evidence type="ECO:0000313" key="8">
    <source>
        <dbReference type="Proteomes" id="UP000499080"/>
    </source>
</evidence>
<dbReference type="OrthoDB" id="10072423at2759"/>
<dbReference type="GO" id="GO:0070492">
    <property type="term" value="F:oligosaccharide binding"/>
    <property type="evidence" value="ECO:0007669"/>
    <property type="project" value="TreeGrafter"/>
</dbReference>
<dbReference type="PANTHER" id="PTHR16146">
    <property type="entry name" value="INTELECTIN"/>
    <property type="match status" value="1"/>
</dbReference>
<dbReference type="PROSITE" id="PS51406">
    <property type="entry name" value="FIBRINOGEN_C_2"/>
    <property type="match status" value="1"/>
</dbReference>
<dbReference type="Gene3D" id="3.90.215.10">
    <property type="entry name" value="Gamma Fibrinogen, chain A, domain 1"/>
    <property type="match status" value="1"/>
</dbReference>
<feature type="transmembrane region" description="Helical" evidence="5">
    <location>
        <begin position="199"/>
        <end position="219"/>
    </location>
</feature>
<dbReference type="GO" id="GO:0005615">
    <property type="term" value="C:extracellular space"/>
    <property type="evidence" value="ECO:0007669"/>
    <property type="project" value="TreeGrafter"/>
</dbReference>
<dbReference type="Proteomes" id="UP000499080">
    <property type="component" value="Unassembled WGS sequence"/>
</dbReference>
<keyword evidence="3" id="KW-0106">Calcium</keyword>
<feature type="domain" description="Fibrinogen C-terminal" evidence="6">
    <location>
        <begin position="152"/>
        <end position="220"/>
    </location>
</feature>
<evidence type="ECO:0000256" key="3">
    <source>
        <dbReference type="ARBA" id="ARBA00022837"/>
    </source>
</evidence>
<sequence>MIDWSSITITSPPILRNISTALFRSIVRDKKNREWDFIHFPYNTQAVDWCAKKRFYTFCAYFFSFLAIIYAAGHKKSDCLEKEKALALLETAEDLLTKAGDSFPTCEENANSTDQSECGSEKPLAYVEISKKLISEVREHFPTCPEPIVEERKKSEKPSDCSEILASGSNKSGVYTIWPGERNATGKPLKVYCDMETEGGGWTVILVIVNVTLYFHYFFF</sequence>
<gene>
    <name evidence="7" type="ORF">AVEN_214179_1</name>
</gene>
<reference evidence="7 8" key="1">
    <citation type="journal article" date="2019" name="Sci. Rep.">
        <title>Orb-weaving spider Araneus ventricosus genome elucidates the spidroin gene catalogue.</title>
        <authorList>
            <person name="Kono N."/>
            <person name="Nakamura H."/>
            <person name="Ohtoshi R."/>
            <person name="Moran D.A.P."/>
            <person name="Shinohara A."/>
            <person name="Yoshida Y."/>
            <person name="Fujiwara M."/>
            <person name="Mori M."/>
            <person name="Tomita M."/>
            <person name="Arakawa K."/>
        </authorList>
    </citation>
    <scope>NUCLEOTIDE SEQUENCE [LARGE SCALE GENOMIC DNA]</scope>
</reference>
<keyword evidence="2" id="KW-0430">Lectin</keyword>
<keyword evidence="8" id="KW-1185">Reference proteome</keyword>
<protein>
    <recommendedName>
        <fullName evidence="6">Fibrinogen C-terminal domain-containing protein</fullName>
    </recommendedName>
</protein>
<keyword evidence="5" id="KW-0472">Membrane</keyword>
<dbReference type="EMBL" id="BGPR01001072">
    <property type="protein sequence ID" value="GBM44645.1"/>
    <property type="molecule type" value="Genomic_DNA"/>
</dbReference>
<dbReference type="Pfam" id="PF00147">
    <property type="entry name" value="Fibrinogen_C"/>
    <property type="match status" value="1"/>
</dbReference>
<keyword evidence="1" id="KW-0479">Metal-binding</keyword>
<organism evidence="7 8">
    <name type="scientific">Araneus ventricosus</name>
    <name type="common">Orbweaver spider</name>
    <name type="synonym">Epeira ventricosa</name>
    <dbReference type="NCBI Taxonomy" id="182803"/>
    <lineage>
        <taxon>Eukaryota</taxon>
        <taxon>Metazoa</taxon>
        <taxon>Ecdysozoa</taxon>
        <taxon>Arthropoda</taxon>
        <taxon>Chelicerata</taxon>
        <taxon>Arachnida</taxon>
        <taxon>Araneae</taxon>
        <taxon>Araneomorphae</taxon>
        <taxon>Entelegynae</taxon>
        <taxon>Araneoidea</taxon>
        <taxon>Araneidae</taxon>
        <taxon>Araneus</taxon>
    </lineage>
</organism>
<dbReference type="SUPFAM" id="SSF56496">
    <property type="entry name" value="Fibrinogen C-terminal domain-like"/>
    <property type="match status" value="1"/>
</dbReference>
<dbReference type="GO" id="GO:0046872">
    <property type="term" value="F:metal ion binding"/>
    <property type="evidence" value="ECO:0007669"/>
    <property type="project" value="UniProtKB-KW"/>
</dbReference>
<evidence type="ECO:0000256" key="4">
    <source>
        <dbReference type="ARBA" id="ARBA00023157"/>
    </source>
</evidence>
<keyword evidence="5" id="KW-0812">Transmembrane</keyword>
<feature type="transmembrane region" description="Helical" evidence="5">
    <location>
        <begin position="55"/>
        <end position="73"/>
    </location>
</feature>
<evidence type="ECO:0000259" key="6">
    <source>
        <dbReference type="PROSITE" id="PS51406"/>
    </source>
</evidence>
<evidence type="ECO:0000256" key="2">
    <source>
        <dbReference type="ARBA" id="ARBA00022734"/>
    </source>
</evidence>
<proteinExistence type="predicted"/>
<keyword evidence="5" id="KW-1133">Transmembrane helix</keyword>
<evidence type="ECO:0000256" key="5">
    <source>
        <dbReference type="SAM" id="Phobius"/>
    </source>
</evidence>
<evidence type="ECO:0000313" key="7">
    <source>
        <dbReference type="EMBL" id="GBM44645.1"/>
    </source>
</evidence>
<comment type="caution">
    <text evidence="7">The sequence shown here is derived from an EMBL/GenBank/DDBJ whole genome shotgun (WGS) entry which is preliminary data.</text>
</comment>
<keyword evidence="4" id="KW-1015">Disulfide bond</keyword>